<protein>
    <submittedName>
        <fullName evidence="4">Disintegrin/metalloproteinase</fullName>
    </submittedName>
</protein>
<dbReference type="Pfam" id="PF05986">
    <property type="entry name" value="ADAMTS_spacer1"/>
    <property type="match status" value="1"/>
</dbReference>
<evidence type="ECO:0000313" key="4">
    <source>
        <dbReference type="EMBL" id="PKU29155.1"/>
    </source>
</evidence>
<dbReference type="InterPro" id="IPR010294">
    <property type="entry name" value="ADAMTS_spacer1"/>
</dbReference>
<gene>
    <name evidence="4" type="ORF">llap_20541</name>
</gene>
<feature type="domain" description="ADAMTS/ADAMTS-like Spacer 1" evidence="3">
    <location>
        <begin position="26"/>
        <end position="81"/>
    </location>
</feature>
<comment type="subcellular location">
    <subcellularLocation>
        <location evidence="1">Secreted</location>
    </subcellularLocation>
</comment>
<dbReference type="PANTHER" id="PTHR13723">
    <property type="entry name" value="ADAMTS A DISINTEGRIN AND METALLOPROTEASE WITH THROMBOSPONDIN MOTIFS PROTEASE"/>
    <property type="match status" value="1"/>
</dbReference>
<organism evidence="4 5">
    <name type="scientific">Limosa lapponica baueri</name>
    <dbReference type="NCBI Taxonomy" id="1758121"/>
    <lineage>
        <taxon>Eukaryota</taxon>
        <taxon>Metazoa</taxon>
        <taxon>Chordata</taxon>
        <taxon>Craniata</taxon>
        <taxon>Vertebrata</taxon>
        <taxon>Euteleostomi</taxon>
        <taxon>Archelosauria</taxon>
        <taxon>Archosauria</taxon>
        <taxon>Dinosauria</taxon>
        <taxon>Saurischia</taxon>
        <taxon>Theropoda</taxon>
        <taxon>Coelurosauria</taxon>
        <taxon>Aves</taxon>
        <taxon>Neognathae</taxon>
        <taxon>Neoaves</taxon>
        <taxon>Charadriiformes</taxon>
        <taxon>Scolopacidae</taxon>
        <taxon>Limosa</taxon>
    </lineage>
</organism>
<proteinExistence type="predicted"/>
<evidence type="ECO:0000259" key="3">
    <source>
        <dbReference type="Pfam" id="PF05986"/>
    </source>
</evidence>
<dbReference type="InterPro" id="IPR050439">
    <property type="entry name" value="ADAMTS_ADAMTS-like"/>
</dbReference>
<keyword evidence="5" id="KW-1185">Reference proteome</keyword>
<accession>A0A2I0T5T6</accession>
<sequence length="111" mass="11990">MRSAQPKLGADTFNLSADPCPPVLAALRGESGEYYINGKLSIDPPRRFDIAGTTFHYRRSPEEPESLEALGPTNITLFVMVGNMVPSYPHLVRAWAGLKRPGCGNTGMGAN</sequence>
<dbReference type="Proteomes" id="UP000233556">
    <property type="component" value="Unassembled WGS sequence"/>
</dbReference>
<evidence type="ECO:0000256" key="1">
    <source>
        <dbReference type="ARBA" id="ARBA00004613"/>
    </source>
</evidence>
<evidence type="ECO:0000256" key="2">
    <source>
        <dbReference type="ARBA" id="ARBA00022525"/>
    </source>
</evidence>
<dbReference type="EMBL" id="KZ517934">
    <property type="protein sequence ID" value="PKU29155.1"/>
    <property type="molecule type" value="Genomic_DNA"/>
</dbReference>
<dbReference type="GO" id="GO:0007229">
    <property type="term" value="P:integrin-mediated signaling pathway"/>
    <property type="evidence" value="ECO:0007669"/>
    <property type="project" value="UniProtKB-KW"/>
</dbReference>
<dbReference type="AlphaFoldDB" id="A0A2I0T5T6"/>
<dbReference type="Gene3D" id="2.60.120.830">
    <property type="match status" value="1"/>
</dbReference>
<dbReference type="GO" id="GO:0006508">
    <property type="term" value="P:proteolysis"/>
    <property type="evidence" value="ECO:0007669"/>
    <property type="project" value="TreeGrafter"/>
</dbReference>
<keyword evidence="2" id="KW-0964">Secreted</keyword>
<dbReference type="GO" id="GO:0004222">
    <property type="term" value="F:metalloendopeptidase activity"/>
    <property type="evidence" value="ECO:0007669"/>
    <property type="project" value="TreeGrafter"/>
</dbReference>
<reference evidence="5" key="2">
    <citation type="submission" date="2017-12" db="EMBL/GenBank/DDBJ databases">
        <title>Genome sequence of the Bar-tailed Godwit (Limosa lapponica baueri).</title>
        <authorList>
            <person name="Lima N.C.B."/>
            <person name="Parody-Merino A.M."/>
            <person name="Battley P.F."/>
            <person name="Fidler A.E."/>
            <person name="Prosdocimi F."/>
        </authorList>
    </citation>
    <scope>NUCLEOTIDE SEQUENCE [LARGE SCALE GENOMIC DNA]</scope>
</reference>
<evidence type="ECO:0000313" key="5">
    <source>
        <dbReference type="Proteomes" id="UP000233556"/>
    </source>
</evidence>
<dbReference type="PANTHER" id="PTHR13723:SF26">
    <property type="entry name" value="A DISINTEGRIN AND METALLOPROTEINASE WITH THROMBOSPONDIN MOTIFS 10"/>
    <property type="match status" value="1"/>
</dbReference>
<dbReference type="OrthoDB" id="10035764at2759"/>
<dbReference type="GO" id="GO:0005576">
    <property type="term" value="C:extracellular region"/>
    <property type="evidence" value="ECO:0007669"/>
    <property type="project" value="UniProtKB-SubCell"/>
</dbReference>
<dbReference type="GO" id="GO:0030198">
    <property type="term" value="P:extracellular matrix organization"/>
    <property type="evidence" value="ECO:0007669"/>
    <property type="project" value="TreeGrafter"/>
</dbReference>
<keyword evidence="4" id="KW-0401">Integrin</keyword>
<reference evidence="5" key="1">
    <citation type="submission" date="2017-11" db="EMBL/GenBank/DDBJ databases">
        <authorList>
            <person name="Lima N.C."/>
            <person name="Parody-Merino A.M."/>
            <person name="Battley P.F."/>
            <person name="Fidler A.E."/>
            <person name="Prosdocimi F."/>
        </authorList>
    </citation>
    <scope>NUCLEOTIDE SEQUENCE [LARGE SCALE GENOMIC DNA]</scope>
</reference>
<name>A0A2I0T5T6_LIMLA</name>
<dbReference type="GO" id="GO:0031012">
    <property type="term" value="C:extracellular matrix"/>
    <property type="evidence" value="ECO:0007669"/>
    <property type="project" value="TreeGrafter"/>
</dbReference>